<reference evidence="1 2" key="1">
    <citation type="journal article" date="2010" name="Stand. Genomic Sci.">
        <title>Complete genome sequence of Spirosoma linguale type strain (1).</title>
        <authorList>
            <person name="Lail K."/>
            <person name="Sikorski J."/>
            <person name="Saunders E."/>
            <person name="Lapidus A."/>
            <person name="Glavina Del Rio T."/>
            <person name="Copeland A."/>
            <person name="Tice H."/>
            <person name="Cheng J.-F."/>
            <person name="Lucas S."/>
            <person name="Nolan M."/>
            <person name="Bruce D."/>
            <person name="Goodwin L."/>
            <person name="Pitluck S."/>
            <person name="Ivanova N."/>
            <person name="Mavromatis K."/>
            <person name="Ovchinnikova G."/>
            <person name="Pati A."/>
            <person name="Chen A."/>
            <person name="Palaniappan K."/>
            <person name="Land M."/>
            <person name="Hauser L."/>
            <person name="Chang Y.-J."/>
            <person name="Jeffries C.D."/>
            <person name="Chain P."/>
            <person name="Brettin T."/>
            <person name="Detter J.C."/>
            <person name="Schuetze A."/>
            <person name="Rohde M."/>
            <person name="Tindall B.J."/>
            <person name="Goeker M."/>
            <person name="Bristow J."/>
            <person name="Eisen J.A."/>
            <person name="Markowitz V."/>
            <person name="Hugenholtz P."/>
            <person name="Kyrpides N.C."/>
            <person name="Klenk H.-P."/>
            <person name="Chen F."/>
        </authorList>
    </citation>
    <scope>NUCLEOTIDE SEQUENCE [LARGE SCALE GENOMIC DNA]</scope>
    <source>
        <strain evidence="2">ATCC 33905 / DSM 74 / LMG 10896 / Claus 1</strain>
    </source>
</reference>
<dbReference type="HOGENOM" id="CLU_1419597_0_0_10"/>
<accession>D2QSV2</accession>
<evidence type="ECO:0008006" key="3">
    <source>
        <dbReference type="Google" id="ProtNLM"/>
    </source>
</evidence>
<dbReference type="STRING" id="504472.Slin_5922"/>
<organism evidence="1 2">
    <name type="scientific">Spirosoma linguale (strain ATCC 33905 / DSM 74 / LMG 10896 / Claus 1)</name>
    <dbReference type="NCBI Taxonomy" id="504472"/>
    <lineage>
        <taxon>Bacteria</taxon>
        <taxon>Pseudomonadati</taxon>
        <taxon>Bacteroidota</taxon>
        <taxon>Cytophagia</taxon>
        <taxon>Cytophagales</taxon>
        <taxon>Cytophagaceae</taxon>
        <taxon>Spirosoma</taxon>
    </lineage>
</organism>
<keyword evidence="2" id="KW-1185">Reference proteome</keyword>
<dbReference type="Proteomes" id="UP000002028">
    <property type="component" value="Chromosome"/>
</dbReference>
<dbReference type="AlphaFoldDB" id="D2QSV2"/>
<gene>
    <name evidence="1" type="ordered locus">Slin_5922</name>
</gene>
<dbReference type="RefSeq" id="WP_012930374.1">
    <property type="nucleotide sequence ID" value="NC_013730.1"/>
</dbReference>
<evidence type="ECO:0000313" key="1">
    <source>
        <dbReference type="EMBL" id="ADB41884.1"/>
    </source>
</evidence>
<dbReference type="KEGG" id="sli:Slin_5922"/>
<protein>
    <recommendedName>
        <fullName evidence="3">HNH nuclease domain-containing protein</fullName>
    </recommendedName>
</protein>
<dbReference type="EMBL" id="CP001769">
    <property type="protein sequence ID" value="ADB41884.1"/>
    <property type="molecule type" value="Genomic_DNA"/>
</dbReference>
<evidence type="ECO:0000313" key="2">
    <source>
        <dbReference type="Proteomes" id="UP000002028"/>
    </source>
</evidence>
<sequence>MRRIEKKIDSLIVKEGLTYKKGDNSRIADLLKGEQNNICAYTEECLGRADKAEIEHFDPTLKSTNKDGYQNWFLVKAQWNNEKGSRARWLKHQPLLHPTAADFESRILYDRGRYILADENDIEARNLRGYLKLDDEELAKQRIYYILRLKEDISMSGLSNQDFINWRLTKPEYQNTIYYIRAIEEELGVKVNFDLVKTK</sequence>
<dbReference type="eggNOG" id="ENOG50334BD">
    <property type="taxonomic scope" value="Bacteria"/>
</dbReference>
<name>D2QSV2_SPILD</name>
<proteinExistence type="predicted"/>